<gene>
    <name evidence="12" type="ordered locus">Kkor_2156</name>
</gene>
<dbReference type="InParanoid" id="C7R7N3"/>
<organism evidence="12 13">
    <name type="scientific">Kangiella koreensis (strain DSM 16069 / JCM 12317 / KCTC 12182 / SW-125)</name>
    <dbReference type="NCBI Taxonomy" id="523791"/>
    <lineage>
        <taxon>Bacteria</taxon>
        <taxon>Pseudomonadati</taxon>
        <taxon>Pseudomonadota</taxon>
        <taxon>Gammaproteobacteria</taxon>
        <taxon>Kangiellales</taxon>
        <taxon>Kangiellaceae</taxon>
        <taxon>Kangiella</taxon>
    </lineage>
</organism>
<dbReference type="eggNOG" id="COG0612">
    <property type="taxonomic scope" value="Bacteria"/>
</dbReference>
<evidence type="ECO:0000313" key="13">
    <source>
        <dbReference type="Proteomes" id="UP000001231"/>
    </source>
</evidence>
<dbReference type="STRING" id="523791.Kkor_2156"/>
<dbReference type="Pfam" id="PF00675">
    <property type="entry name" value="Peptidase_M16"/>
    <property type="match status" value="1"/>
</dbReference>
<evidence type="ECO:0000256" key="5">
    <source>
        <dbReference type="ARBA" id="ARBA00022801"/>
    </source>
</evidence>
<dbReference type="InterPro" id="IPR011249">
    <property type="entry name" value="Metalloenz_LuxS/M16"/>
</dbReference>
<evidence type="ECO:0000256" key="7">
    <source>
        <dbReference type="ARBA" id="ARBA00023049"/>
    </source>
</evidence>
<dbReference type="PROSITE" id="PS00143">
    <property type="entry name" value="INSULINASE"/>
    <property type="match status" value="1"/>
</dbReference>
<evidence type="ECO:0000256" key="8">
    <source>
        <dbReference type="RuleBase" id="RU004447"/>
    </source>
</evidence>
<dbReference type="Gene3D" id="3.30.830.10">
    <property type="entry name" value="Metalloenzyme, LuxS/M16 peptidase-like"/>
    <property type="match status" value="4"/>
</dbReference>
<dbReference type="InterPro" id="IPR001431">
    <property type="entry name" value="Pept_M16_Zn_BS"/>
</dbReference>
<evidence type="ECO:0000256" key="6">
    <source>
        <dbReference type="ARBA" id="ARBA00022833"/>
    </source>
</evidence>
<dbReference type="RefSeq" id="WP_015781171.1">
    <property type="nucleotide sequence ID" value="NC_013166.1"/>
</dbReference>
<evidence type="ECO:0000256" key="9">
    <source>
        <dbReference type="SAM" id="SignalP"/>
    </source>
</evidence>
<dbReference type="Pfam" id="PF05193">
    <property type="entry name" value="Peptidase_M16_C"/>
    <property type="match status" value="2"/>
</dbReference>
<evidence type="ECO:0000256" key="2">
    <source>
        <dbReference type="ARBA" id="ARBA00007261"/>
    </source>
</evidence>
<name>C7R7N3_KANKD</name>
<keyword evidence="6" id="KW-0862">Zinc</keyword>
<dbReference type="PROSITE" id="PS51257">
    <property type="entry name" value="PROKAR_LIPOPROTEIN"/>
    <property type="match status" value="1"/>
</dbReference>
<dbReference type="PANTHER" id="PTHR43690:SF17">
    <property type="entry name" value="PROTEIN YHJJ"/>
    <property type="match status" value="1"/>
</dbReference>
<dbReference type="FunCoup" id="C7R7N3">
    <property type="interactions" value="162"/>
</dbReference>
<evidence type="ECO:0000256" key="4">
    <source>
        <dbReference type="ARBA" id="ARBA00022723"/>
    </source>
</evidence>
<dbReference type="PANTHER" id="PTHR43690">
    <property type="entry name" value="NARDILYSIN"/>
    <property type="match status" value="1"/>
</dbReference>
<sequence>MKQVMTYLAKYKTLVFLCGLSFLAACQTLTPTEKTNQLPLSPEVTSGKLDNGITYYIHPNRKPKERAYITLLLNVGSLQEQDRERGAAHFVEHMAFNGSTHFNKNDLVTTLESLGMTFGSDINAFTGFDNTRYHLEIPTDDPENWSTVSLILDDWITGIKFEPEDVEQERKVILSEKRARKGLGERLSEVLNPINYGDARHADRMPIGIDEALTSMSAEDLKAFHQKWYQPHNMALIITGDVQPDNAIKLFNNTIGQIKPSNDLKPQEYLIPGQIEPAYAVLTDQEILSRSINVRYQTHSVTLDNFDSLRYRLLNQMIISLFNNRMYELSDGAEKPFEGASLGYSQLGNDKLLFNFSVTPKDGSFEQSYQRLFEEIKRVEQHGFLTSELERYRKEVLNSSLLAVEDMDSIHSRNLSDRYMSHFLYGEHYFSTIQRHVLLETILPTISAEEVSAHFDRLLASNLHSIIVYAPEQEKPDADLEEKLFAALNKEIELASYSESDLADPLMATLPEKGHIIDKTDIKAVDAIDYRLSNGARVIIRPSDLSNTEVFLSAYAPGGYSLATLEQQRSAMESAKLVAASGIGNYSRTDLGKKLYDKTVQLQLNIGRYYSQLSSSSAPKDLELMLQLAHLYFTEPKIDADVVDNYRESVIQYQKNRLNDPEQKYADELHRLMTDNHPRSQPWSVEEARKIDREIALNFYKDRFQKANNFTFVIVGNIKPTEVEPLIEQYIASLPADENKETWQDENIRTVQRDIHFARDTALDEKTKVFLNYHKPIDQYISETRFRLGLYEEILQQELQAKLREELGEVYSIGVGAGVDRYPTEWFNLSISFNAEPGREQLLIDTIQEVIQQTLSEPLPQDKLDTIKQQRRMSFTEGQQSNHFWLGQIMLYEREDIDYSYFTNYMSRLEAVSTKQIQDTANMLFEDSYLITSIMRPKDDADMANKDEQETERAVTD</sequence>
<protein>
    <submittedName>
        <fullName evidence="12">Peptidase M16 domain protein</fullName>
    </submittedName>
</protein>
<dbReference type="InterPro" id="IPR007863">
    <property type="entry name" value="Peptidase_M16_C"/>
</dbReference>
<dbReference type="GO" id="GO:0046872">
    <property type="term" value="F:metal ion binding"/>
    <property type="evidence" value="ECO:0007669"/>
    <property type="project" value="UniProtKB-KW"/>
</dbReference>
<keyword evidence="4" id="KW-0479">Metal-binding</keyword>
<dbReference type="EMBL" id="CP001707">
    <property type="protein sequence ID" value="ACV27566.1"/>
    <property type="molecule type" value="Genomic_DNA"/>
</dbReference>
<dbReference type="GO" id="GO:0004222">
    <property type="term" value="F:metalloendopeptidase activity"/>
    <property type="evidence" value="ECO:0007669"/>
    <property type="project" value="InterPro"/>
</dbReference>
<evidence type="ECO:0000259" key="11">
    <source>
        <dbReference type="Pfam" id="PF05193"/>
    </source>
</evidence>
<dbReference type="AlphaFoldDB" id="C7R7N3"/>
<keyword evidence="9" id="KW-0732">Signal</keyword>
<dbReference type="OrthoDB" id="9811314at2"/>
<dbReference type="Proteomes" id="UP000001231">
    <property type="component" value="Chromosome"/>
</dbReference>
<evidence type="ECO:0000256" key="1">
    <source>
        <dbReference type="ARBA" id="ARBA00001947"/>
    </source>
</evidence>
<feature type="chain" id="PRO_5002983214" evidence="9">
    <location>
        <begin position="25"/>
        <end position="957"/>
    </location>
</feature>
<keyword evidence="5" id="KW-0378">Hydrolase</keyword>
<dbReference type="HOGENOM" id="CLU_008156_0_0_6"/>
<dbReference type="InterPro" id="IPR011765">
    <property type="entry name" value="Pept_M16_N"/>
</dbReference>
<evidence type="ECO:0000259" key="10">
    <source>
        <dbReference type="Pfam" id="PF00675"/>
    </source>
</evidence>
<evidence type="ECO:0000313" key="12">
    <source>
        <dbReference type="EMBL" id="ACV27566.1"/>
    </source>
</evidence>
<dbReference type="KEGG" id="kko:Kkor_2156"/>
<dbReference type="GO" id="GO:0006508">
    <property type="term" value="P:proteolysis"/>
    <property type="evidence" value="ECO:0007669"/>
    <property type="project" value="UniProtKB-KW"/>
</dbReference>
<accession>C7R7N3</accession>
<feature type="domain" description="Peptidase M16 C-terminal" evidence="11">
    <location>
        <begin position="690"/>
        <end position="870"/>
    </location>
</feature>
<feature type="domain" description="Peptidase M16 C-terminal" evidence="11">
    <location>
        <begin position="216"/>
        <end position="394"/>
    </location>
</feature>
<keyword evidence="3" id="KW-0645">Protease</keyword>
<reference evidence="12 13" key="1">
    <citation type="journal article" date="2009" name="Stand. Genomic Sci.">
        <title>Complete genome sequence of Kangiella koreensis type strain (SW-125).</title>
        <authorList>
            <person name="Han C."/>
            <person name="Sikorski J."/>
            <person name="Lapidus A."/>
            <person name="Nolan M."/>
            <person name="Glavina Del Rio T."/>
            <person name="Tice H."/>
            <person name="Cheng J.F."/>
            <person name="Lucas S."/>
            <person name="Chen F."/>
            <person name="Copeland A."/>
            <person name="Ivanova N."/>
            <person name="Mavromatis K."/>
            <person name="Ovchinnikova G."/>
            <person name="Pati A."/>
            <person name="Bruce D."/>
            <person name="Goodwin L."/>
            <person name="Pitluck S."/>
            <person name="Chen A."/>
            <person name="Palaniappan K."/>
            <person name="Land M."/>
            <person name="Hauser L."/>
            <person name="Chang Y.J."/>
            <person name="Jeffries C.D."/>
            <person name="Chain P."/>
            <person name="Saunders E."/>
            <person name="Brettin T."/>
            <person name="Goker M."/>
            <person name="Tindall B.J."/>
            <person name="Bristow J."/>
            <person name="Eisen J.A."/>
            <person name="Markowitz V."/>
            <person name="Hugenholtz P."/>
            <person name="Kyrpides N.C."/>
            <person name="Klenk H.P."/>
            <person name="Detter J.C."/>
        </authorList>
    </citation>
    <scope>NUCLEOTIDE SEQUENCE [LARGE SCALE GENOMIC DNA]</scope>
    <source>
        <strain evidence="13">DSM 16069 / KCTC 12182 / SW-125</strain>
    </source>
</reference>
<evidence type="ECO:0000256" key="3">
    <source>
        <dbReference type="ARBA" id="ARBA00022670"/>
    </source>
</evidence>
<feature type="signal peptide" evidence="9">
    <location>
        <begin position="1"/>
        <end position="24"/>
    </location>
</feature>
<dbReference type="SUPFAM" id="SSF63411">
    <property type="entry name" value="LuxS/MPP-like metallohydrolase"/>
    <property type="match status" value="4"/>
</dbReference>
<keyword evidence="13" id="KW-1185">Reference proteome</keyword>
<keyword evidence="7" id="KW-0482">Metalloprotease</keyword>
<dbReference type="InterPro" id="IPR050626">
    <property type="entry name" value="Peptidase_M16"/>
</dbReference>
<comment type="cofactor">
    <cofactor evidence="1">
        <name>Zn(2+)</name>
        <dbReference type="ChEBI" id="CHEBI:29105"/>
    </cofactor>
</comment>
<feature type="domain" description="Peptidase M16 N-terminal" evidence="10">
    <location>
        <begin position="60"/>
        <end position="177"/>
    </location>
</feature>
<proteinExistence type="inferred from homology"/>
<comment type="similarity">
    <text evidence="2 8">Belongs to the peptidase M16 family.</text>
</comment>